<keyword evidence="2" id="KW-1185">Reference proteome</keyword>
<evidence type="ECO:0000313" key="2">
    <source>
        <dbReference type="Proteomes" id="UP000800035"/>
    </source>
</evidence>
<accession>A0A6A5TYM0</accession>
<dbReference type="OrthoDB" id="5030973at2759"/>
<dbReference type="EMBL" id="ML976988">
    <property type="protein sequence ID" value="KAF1957731.1"/>
    <property type="molecule type" value="Genomic_DNA"/>
</dbReference>
<evidence type="ECO:0000313" key="1">
    <source>
        <dbReference type="EMBL" id="KAF1957731.1"/>
    </source>
</evidence>
<name>A0A6A5TYM0_9PLEO</name>
<proteinExistence type="predicted"/>
<reference evidence="1" key="1">
    <citation type="journal article" date="2020" name="Stud. Mycol.">
        <title>101 Dothideomycetes genomes: a test case for predicting lifestyles and emergence of pathogens.</title>
        <authorList>
            <person name="Haridas S."/>
            <person name="Albert R."/>
            <person name="Binder M."/>
            <person name="Bloem J."/>
            <person name="Labutti K."/>
            <person name="Salamov A."/>
            <person name="Andreopoulos B."/>
            <person name="Baker S."/>
            <person name="Barry K."/>
            <person name="Bills G."/>
            <person name="Bluhm B."/>
            <person name="Cannon C."/>
            <person name="Castanera R."/>
            <person name="Culley D."/>
            <person name="Daum C."/>
            <person name="Ezra D."/>
            <person name="Gonzalez J."/>
            <person name="Henrissat B."/>
            <person name="Kuo A."/>
            <person name="Liang C."/>
            <person name="Lipzen A."/>
            <person name="Lutzoni F."/>
            <person name="Magnuson J."/>
            <person name="Mondo S."/>
            <person name="Nolan M."/>
            <person name="Ohm R."/>
            <person name="Pangilinan J."/>
            <person name="Park H.-J."/>
            <person name="Ramirez L."/>
            <person name="Alfaro M."/>
            <person name="Sun H."/>
            <person name="Tritt A."/>
            <person name="Yoshinaga Y."/>
            <person name="Zwiers L.-H."/>
            <person name="Turgeon B."/>
            <person name="Goodwin S."/>
            <person name="Spatafora J."/>
            <person name="Crous P."/>
            <person name="Grigoriev I."/>
        </authorList>
    </citation>
    <scope>NUCLEOTIDE SEQUENCE</scope>
    <source>
        <strain evidence="1">CBS 675.92</strain>
    </source>
</reference>
<gene>
    <name evidence="1" type="ORF">CC80DRAFT_503302</name>
</gene>
<sequence length="201" mass="22402">MVDNLAVSGLAEDLLSYDIALYPLGESSAFHTQNDPKNPFERENAIERKGRVDVRCELKILHMGISRMTVTMNEAEVVMQFGSHQIGPQDPEVYAMYPDGFFQLQSTQQREQVTQGAGINISGVAGVQLGGDFKLEKVIDRVTTDTTRVRASMDLNGRIWGAKNSASWNFMENATVKSGVIPHLRSAILLKRDDRNQFQAQ</sequence>
<dbReference type="Proteomes" id="UP000800035">
    <property type="component" value="Unassembled WGS sequence"/>
</dbReference>
<protein>
    <submittedName>
        <fullName evidence="1">Uncharacterized protein</fullName>
    </submittedName>
</protein>
<dbReference type="AlphaFoldDB" id="A0A6A5TYM0"/>
<organism evidence="1 2">
    <name type="scientific">Byssothecium circinans</name>
    <dbReference type="NCBI Taxonomy" id="147558"/>
    <lineage>
        <taxon>Eukaryota</taxon>
        <taxon>Fungi</taxon>
        <taxon>Dikarya</taxon>
        <taxon>Ascomycota</taxon>
        <taxon>Pezizomycotina</taxon>
        <taxon>Dothideomycetes</taxon>
        <taxon>Pleosporomycetidae</taxon>
        <taxon>Pleosporales</taxon>
        <taxon>Massarineae</taxon>
        <taxon>Massarinaceae</taxon>
        <taxon>Byssothecium</taxon>
    </lineage>
</organism>